<dbReference type="PANTHER" id="PTHR35842:SF1">
    <property type="entry name" value="SI:CH211-67E16.11"/>
    <property type="match status" value="1"/>
</dbReference>
<feature type="chain" id="PRO_5007379231" evidence="2">
    <location>
        <begin position="25"/>
        <end position="560"/>
    </location>
</feature>
<dbReference type="Proteomes" id="UP000030764">
    <property type="component" value="Unassembled WGS sequence"/>
</dbReference>
<proteinExistence type="predicted"/>
<dbReference type="EMBL" id="KL367504">
    <property type="protein sequence ID" value="KFD68549.1"/>
    <property type="molecule type" value="Genomic_DNA"/>
</dbReference>
<sequence>MFKPKVFCAFCFLSLYNWAPLARCRSESESSRNWSQDRHTLWSQKAFAYASDMSCQHYTKAASVQCQLAKRKQQAQVTLYVAETEKRSKLATFDAISGFPLVPVSPKRIHFESSLPPKVEHEAVLVLDPFPDAAYGHLVLVFLIYQANLASCQQRSGLYVDGDCLLLAEKQQCRRVRFRRSSAEQRRVPCHVELLPIVYRDHEATDEAIGTDSTLMNRQLLRCKEAAGFGACPEVATYRARRPSADKRINNDGDRDIWTTARCRLLQICDHAIVLHGGWTAPMSRARDVSLLHENGAFLRRHGFPVENILYYHPYIELDDISIEKENLLNDKSSLRTYIQDVCDSLNCVDVLAVFVHAPAVHTAHGLSLLLGDVDHNGKAEEEEMYNLRELLDDLADCQAKQVYLILDHSYSGAAVEALASSTRHNNVIAVSSAKAYQSSWKGEFTRAFLEKSEVHDCFEDSFQLAKGLTRHSEATIRYPENWKNDKTMAGAPCHNSLFYNEKSLSENYVGCQNVPTAVWFSGRSPARASRPHDSTGKQSTARPKQTFIAEPEQHNEHRS</sequence>
<reference evidence="3 5" key="1">
    <citation type="journal article" date="2014" name="Nat. Genet.">
        <title>Genome and transcriptome of the porcine whipworm Trichuris suis.</title>
        <authorList>
            <person name="Jex A.R."/>
            <person name="Nejsum P."/>
            <person name="Schwarz E.M."/>
            <person name="Hu L."/>
            <person name="Young N.D."/>
            <person name="Hall R.S."/>
            <person name="Korhonen P.K."/>
            <person name="Liao S."/>
            <person name="Thamsborg S."/>
            <person name="Xia J."/>
            <person name="Xu P."/>
            <person name="Wang S."/>
            <person name="Scheerlinck J.P."/>
            <person name="Hofmann A."/>
            <person name="Sternberg P.W."/>
            <person name="Wang J."/>
            <person name="Gasser R.B."/>
        </authorList>
    </citation>
    <scope>NUCLEOTIDE SEQUENCE [LARGE SCALE GENOMIC DNA]</scope>
    <source>
        <strain evidence="4">DCEP-RM93F</strain>
        <strain evidence="3">DCEP-RM93M</strain>
    </source>
</reference>
<organism evidence="3 5">
    <name type="scientific">Trichuris suis</name>
    <name type="common">pig whipworm</name>
    <dbReference type="NCBI Taxonomy" id="68888"/>
    <lineage>
        <taxon>Eukaryota</taxon>
        <taxon>Metazoa</taxon>
        <taxon>Ecdysozoa</taxon>
        <taxon>Nematoda</taxon>
        <taxon>Enoplea</taxon>
        <taxon>Dorylaimia</taxon>
        <taxon>Trichinellida</taxon>
        <taxon>Trichuridae</taxon>
        <taxon>Trichuris</taxon>
    </lineage>
</organism>
<evidence type="ECO:0000313" key="3">
    <source>
        <dbReference type="EMBL" id="KFD50778.1"/>
    </source>
</evidence>
<evidence type="ECO:0000313" key="5">
    <source>
        <dbReference type="Proteomes" id="UP000030764"/>
    </source>
</evidence>
<dbReference type="EMBL" id="KL363248">
    <property type="protein sequence ID" value="KFD50778.1"/>
    <property type="molecule type" value="Genomic_DNA"/>
</dbReference>
<feature type="signal peptide" evidence="2">
    <location>
        <begin position="1"/>
        <end position="24"/>
    </location>
</feature>
<dbReference type="AlphaFoldDB" id="A0A085M0N2"/>
<keyword evidence="2" id="KW-0732">Signal</keyword>
<name>A0A085M0N2_9BILA</name>
<evidence type="ECO:0000256" key="2">
    <source>
        <dbReference type="SAM" id="SignalP"/>
    </source>
</evidence>
<dbReference type="PANTHER" id="PTHR35842">
    <property type="entry name" value="SI:CH211-67E16.11"/>
    <property type="match status" value="1"/>
</dbReference>
<keyword evidence="5" id="KW-1185">Reference proteome</keyword>
<protein>
    <submittedName>
        <fullName evidence="3">Uncharacterized protein</fullName>
    </submittedName>
</protein>
<evidence type="ECO:0000313" key="4">
    <source>
        <dbReference type="EMBL" id="KFD68549.1"/>
    </source>
</evidence>
<accession>A0A085M0N2</accession>
<dbReference type="Proteomes" id="UP000030758">
    <property type="component" value="Unassembled WGS sequence"/>
</dbReference>
<evidence type="ECO:0000256" key="1">
    <source>
        <dbReference type="SAM" id="MobiDB-lite"/>
    </source>
</evidence>
<gene>
    <name evidence="3" type="ORF">M513_08319</name>
    <name evidence="4" type="ORF">M514_08319</name>
</gene>
<feature type="region of interest" description="Disordered" evidence="1">
    <location>
        <begin position="524"/>
        <end position="560"/>
    </location>
</feature>